<dbReference type="Gene3D" id="3.20.80.10">
    <property type="entry name" value="Regulatory factor, effector binding domain"/>
    <property type="match status" value="1"/>
</dbReference>
<dbReference type="SUPFAM" id="SSF55136">
    <property type="entry name" value="Probable bacterial effector-binding domain"/>
    <property type="match status" value="1"/>
</dbReference>
<gene>
    <name evidence="2" type="ORF">DFR64_1087</name>
</gene>
<reference evidence="2 3" key="1">
    <citation type="submission" date="2018-08" db="EMBL/GenBank/DDBJ databases">
        <title>Genomic Encyclopedia of Type Strains, Phase IV (KMG-IV): sequencing the most valuable type-strain genomes for metagenomic binning, comparative biology and taxonomic classification.</title>
        <authorList>
            <person name="Goeker M."/>
        </authorList>
    </citation>
    <scope>NUCLEOTIDE SEQUENCE [LARGE SCALE GENOMIC DNA]</scope>
    <source>
        <strain evidence="2 3">DSM 23923</strain>
    </source>
</reference>
<dbReference type="PIRSF" id="PIRSF031644">
    <property type="entry name" value="UCP031644"/>
    <property type="match status" value="1"/>
</dbReference>
<proteinExistence type="predicted"/>
<dbReference type="OrthoDB" id="4772335at2"/>
<dbReference type="InterPro" id="IPR011256">
    <property type="entry name" value="Reg_factor_effector_dom_sf"/>
</dbReference>
<organism evidence="2 3">
    <name type="scientific">Pelolinea submarina</name>
    <dbReference type="NCBI Taxonomy" id="913107"/>
    <lineage>
        <taxon>Bacteria</taxon>
        <taxon>Bacillati</taxon>
        <taxon>Chloroflexota</taxon>
        <taxon>Anaerolineae</taxon>
        <taxon>Anaerolineales</taxon>
        <taxon>Anaerolineaceae</taxon>
        <taxon>Pelolinea</taxon>
    </lineage>
</organism>
<name>A0A347ZSE4_9CHLR</name>
<feature type="domain" description="GyrI-like small molecule binding" evidence="1">
    <location>
        <begin position="19"/>
        <end position="202"/>
    </location>
</feature>
<accession>A0A347ZSE4</accession>
<protein>
    <recommendedName>
        <fullName evidence="1">GyrI-like small molecule binding domain-containing protein</fullName>
    </recommendedName>
</protein>
<sequence length="209" mass="24038">MKVDHTKTLGNLYNQPKKEPSLVEVPPMNFLTIRGSGNPNQNQAYSDAVGALYAMAYKIKFSVKDGPQNLDFHVMPLEGLWWAEDMREFNLDNRNNWLWQMMIMQPEEVTQSIFEEALEEVRRKKNPPRLNEVNFERIDEGTCAQIFHSGPYGEAEAPSVEKLHAFIHEQGSQLVGKHHEIYLNSPLRTAPEKLKTIIRQPIRKVPADA</sequence>
<dbReference type="Pfam" id="PF06445">
    <property type="entry name" value="GyrI-like"/>
    <property type="match status" value="1"/>
</dbReference>
<dbReference type="RefSeq" id="WP_116224345.1">
    <property type="nucleotide sequence ID" value="NZ_AP018437.1"/>
</dbReference>
<evidence type="ECO:0000313" key="2">
    <source>
        <dbReference type="EMBL" id="REG11210.1"/>
    </source>
</evidence>
<dbReference type="Proteomes" id="UP000256388">
    <property type="component" value="Unassembled WGS sequence"/>
</dbReference>
<keyword evidence="3" id="KW-1185">Reference proteome</keyword>
<dbReference type="InterPro" id="IPR008319">
    <property type="entry name" value="GyrI-like_CCH_Lin2189-like"/>
</dbReference>
<evidence type="ECO:0000313" key="3">
    <source>
        <dbReference type="Proteomes" id="UP000256388"/>
    </source>
</evidence>
<comment type="caution">
    <text evidence="2">The sequence shown here is derived from an EMBL/GenBank/DDBJ whole genome shotgun (WGS) entry which is preliminary data.</text>
</comment>
<dbReference type="InterPro" id="IPR029442">
    <property type="entry name" value="GyrI-like"/>
</dbReference>
<dbReference type="AlphaFoldDB" id="A0A347ZSE4"/>
<evidence type="ECO:0000259" key="1">
    <source>
        <dbReference type="Pfam" id="PF06445"/>
    </source>
</evidence>
<dbReference type="EMBL" id="QUMS01000001">
    <property type="protein sequence ID" value="REG11210.1"/>
    <property type="molecule type" value="Genomic_DNA"/>
</dbReference>